<sequence length="106" mass="12017">MLARTNAKGASSREYIRARLPYIQTEILIIIVFRAVGYVVDKDTLEDICYDFADTQMTIQHRASVEDAFVIRNQQLNGHANHNAFKVCEVDSGMCEGVNTRSAEYQ</sequence>
<dbReference type="GO" id="GO:0003677">
    <property type="term" value="F:DNA binding"/>
    <property type="evidence" value="ECO:0007669"/>
    <property type="project" value="InterPro"/>
</dbReference>
<dbReference type="OrthoDB" id="5830577at2759"/>
<proteinExistence type="predicted"/>
<dbReference type="InterPro" id="IPR037034">
    <property type="entry name" value="RNA_pol_Rpb2_2_sf"/>
</dbReference>
<dbReference type="STRING" id="35608.A0A2U1MPX8"/>
<reference evidence="3 4" key="1">
    <citation type="journal article" date="2018" name="Mol. Plant">
        <title>The genome of Artemisia annua provides insight into the evolution of Asteraceae family and artemisinin biosynthesis.</title>
        <authorList>
            <person name="Shen Q."/>
            <person name="Zhang L."/>
            <person name="Liao Z."/>
            <person name="Wang S."/>
            <person name="Yan T."/>
            <person name="Shi P."/>
            <person name="Liu M."/>
            <person name="Fu X."/>
            <person name="Pan Q."/>
            <person name="Wang Y."/>
            <person name="Lv Z."/>
            <person name="Lu X."/>
            <person name="Zhang F."/>
            <person name="Jiang W."/>
            <person name="Ma Y."/>
            <person name="Chen M."/>
            <person name="Hao X."/>
            <person name="Li L."/>
            <person name="Tang Y."/>
            <person name="Lv G."/>
            <person name="Zhou Y."/>
            <person name="Sun X."/>
            <person name="Brodelius P.E."/>
            <person name="Rose J.K.C."/>
            <person name="Tang K."/>
        </authorList>
    </citation>
    <scope>NUCLEOTIDE SEQUENCE [LARGE SCALE GENOMIC DNA]</scope>
    <source>
        <strain evidence="4">cv. Huhao1</strain>
        <tissue evidence="3">Leaf</tissue>
    </source>
</reference>
<dbReference type="GO" id="GO:0003899">
    <property type="term" value="F:DNA-directed RNA polymerase activity"/>
    <property type="evidence" value="ECO:0007669"/>
    <property type="project" value="UniProtKB-EC"/>
</dbReference>
<comment type="catalytic activity">
    <reaction evidence="1">
        <text>RNA(n) + a ribonucleoside 5'-triphosphate = RNA(n+1) + diphosphate</text>
        <dbReference type="Rhea" id="RHEA:21248"/>
        <dbReference type="Rhea" id="RHEA-COMP:14527"/>
        <dbReference type="Rhea" id="RHEA-COMP:17342"/>
        <dbReference type="ChEBI" id="CHEBI:33019"/>
        <dbReference type="ChEBI" id="CHEBI:61557"/>
        <dbReference type="ChEBI" id="CHEBI:140395"/>
        <dbReference type="EC" id="2.7.7.6"/>
    </reaction>
</comment>
<dbReference type="InterPro" id="IPR007642">
    <property type="entry name" value="RNA_pol_Rpb2_2"/>
</dbReference>
<protein>
    <submittedName>
        <fullName evidence="3">RNA polymerase II second largest subunit</fullName>
    </submittedName>
</protein>
<evidence type="ECO:0000313" key="4">
    <source>
        <dbReference type="Proteomes" id="UP000245207"/>
    </source>
</evidence>
<accession>A0A2U1MPX8</accession>
<gene>
    <name evidence="3" type="ORF">CTI12_AA353870</name>
</gene>
<evidence type="ECO:0000256" key="1">
    <source>
        <dbReference type="ARBA" id="ARBA00048552"/>
    </source>
</evidence>
<dbReference type="AlphaFoldDB" id="A0A2U1MPX8"/>
<dbReference type="GO" id="GO:0006351">
    <property type="term" value="P:DNA-templated transcription"/>
    <property type="evidence" value="ECO:0007669"/>
    <property type="project" value="InterPro"/>
</dbReference>
<dbReference type="Pfam" id="PF04561">
    <property type="entry name" value="RNA_pol_Rpb2_2"/>
    <property type="match status" value="1"/>
</dbReference>
<evidence type="ECO:0000259" key="2">
    <source>
        <dbReference type="Pfam" id="PF04561"/>
    </source>
</evidence>
<name>A0A2U1MPX8_ARTAN</name>
<organism evidence="3 4">
    <name type="scientific">Artemisia annua</name>
    <name type="common">Sweet wormwood</name>
    <dbReference type="NCBI Taxonomy" id="35608"/>
    <lineage>
        <taxon>Eukaryota</taxon>
        <taxon>Viridiplantae</taxon>
        <taxon>Streptophyta</taxon>
        <taxon>Embryophyta</taxon>
        <taxon>Tracheophyta</taxon>
        <taxon>Spermatophyta</taxon>
        <taxon>Magnoliopsida</taxon>
        <taxon>eudicotyledons</taxon>
        <taxon>Gunneridae</taxon>
        <taxon>Pentapetalae</taxon>
        <taxon>asterids</taxon>
        <taxon>campanulids</taxon>
        <taxon>Asterales</taxon>
        <taxon>Asteraceae</taxon>
        <taxon>Asteroideae</taxon>
        <taxon>Anthemideae</taxon>
        <taxon>Artemisiinae</taxon>
        <taxon>Artemisia</taxon>
    </lineage>
</organism>
<dbReference type="EMBL" id="PKPP01004671">
    <property type="protein sequence ID" value="PWA63287.1"/>
    <property type="molecule type" value="Genomic_DNA"/>
</dbReference>
<keyword evidence="4" id="KW-1185">Reference proteome</keyword>
<evidence type="ECO:0000313" key="3">
    <source>
        <dbReference type="EMBL" id="PWA63287.1"/>
    </source>
</evidence>
<dbReference type="Proteomes" id="UP000245207">
    <property type="component" value="Unassembled WGS sequence"/>
</dbReference>
<feature type="domain" description="RNA polymerase Rpb2" evidence="2">
    <location>
        <begin position="9"/>
        <end position="75"/>
    </location>
</feature>
<dbReference type="Gene3D" id="3.90.1110.10">
    <property type="entry name" value="RNA polymerase Rpb2, domain 2"/>
    <property type="match status" value="1"/>
</dbReference>
<comment type="caution">
    <text evidence="3">The sequence shown here is derived from an EMBL/GenBank/DDBJ whole genome shotgun (WGS) entry which is preliminary data.</text>
</comment>